<dbReference type="EMBL" id="CP044427">
    <property type="protein sequence ID" value="QFG67910.1"/>
    <property type="molecule type" value="Genomic_DNA"/>
</dbReference>
<evidence type="ECO:0000313" key="2">
    <source>
        <dbReference type="EMBL" id="QFG67910.1"/>
    </source>
</evidence>
<reference evidence="2 3" key="1">
    <citation type="submission" date="2019-09" db="EMBL/GenBank/DDBJ databases">
        <title>Serinicoccus pratensis sp. nov., isolated from meadow soil.</title>
        <authorList>
            <person name="Zhang W."/>
        </authorList>
    </citation>
    <scope>NUCLEOTIDE SEQUENCE [LARGE SCALE GENOMIC DNA]</scope>
    <source>
        <strain evidence="2 3">W204</strain>
    </source>
</reference>
<dbReference type="RefSeq" id="WP_158060302.1">
    <property type="nucleotide sequence ID" value="NZ_CP044427.1"/>
</dbReference>
<gene>
    <name evidence="2" type="ORF">FY030_03500</name>
</gene>
<dbReference type="AlphaFoldDB" id="A0A5J6V213"/>
<dbReference type="KEGG" id="serw:FY030_03500"/>
<sequence>MSKISDEHLISALARASREFERVRGVLLREDEPTPERVAGMSTGGTRRTRRVPGAPTGEHTGRGGVLGAAGSAAQAAASAAGTVGSAAAWAARFGVRRVTGQVHPRHEDWSGLSTDERIQWWVDRFGTGVAALVALPSFGGIVTRTAMSPILNTVGAAGQVLVVNAVAHEVGGTDEADRVVAAASIVLGRDLDLDAVRRQLSAERTDEGLGEPDELQAELDQDQDDPPGVLRRLGSTALLIRRVARQFRSLAGLQGERPQGGLVARAMRNLPVVGMLGGFLAERGGVRQAAQAAQETFRST</sequence>
<dbReference type="OrthoDB" id="3825591at2"/>
<name>A0A5J6V213_9MICO</name>
<accession>A0A5J6V213</accession>
<proteinExistence type="predicted"/>
<dbReference type="Proteomes" id="UP000326546">
    <property type="component" value="Chromosome"/>
</dbReference>
<keyword evidence="3" id="KW-1185">Reference proteome</keyword>
<feature type="region of interest" description="Disordered" evidence="1">
    <location>
        <begin position="32"/>
        <end position="60"/>
    </location>
</feature>
<organism evidence="2 3">
    <name type="scientific">Ornithinimicrobium pratense</name>
    <dbReference type="NCBI Taxonomy" id="2593973"/>
    <lineage>
        <taxon>Bacteria</taxon>
        <taxon>Bacillati</taxon>
        <taxon>Actinomycetota</taxon>
        <taxon>Actinomycetes</taxon>
        <taxon>Micrococcales</taxon>
        <taxon>Ornithinimicrobiaceae</taxon>
        <taxon>Ornithinimicrobium</taxon>
    </lineage>
</organism>
<evidence type="ECO:0000313" key="3">
    <source>
        <dbReference type="Proteomes" id="UP000326546"/>
    </source>
</evidence>
<evidence type="ECO:0000256" key="1">
    <source>
        <dbReference type="SAM" id="MobiDB-lite"/>
    </source>
</evidence>
<protein>
    <submittedName>
        <fullName evidence="2">Uncharacterized protein</fullName>
    </submittedName>
</protein>